<accession>A0A266NFS2</accession>
<dbReference type="PRINTS" id="PR00039">
    <property type="entry name" value="HTHLYSR"/>
</dbReference>
<sequence>MLSAELKAFYRVAQLGSMTQAAKKLGLSQPTVTTQIRQLESQYAVELFYRGGRRLTLTEDGVRLMPMVKALLQQEADIEFFLRNSGQGMGALRIAATAPYYILDLVKAFRERLPQIDVSVDIGNSQQVLEALEEYRVDIAVSSQLLEDPRLIRRVLGSDPLVLAVHRNHPLAALDHVPLAALAGHCLLMREQGSTTRRLTEDLLASAGVGVGPLLEIGSRESIREAVLRNIGISIIARQEVPHDPQLRVLTLENAPVIHEYLYCLKERKAARLPAAFLGMAQEMAGC</sequence>
<evidence type="ECO:0000256" key="3">
    <source>
        <dbReference type="ARBA" id="ARBA00023125"/>
    </source>
</evidence>
<dbReference type="Gene3D" id="1.10.10.10">
    <property type="entry name" value="Winged helix-like DNA-binding domain superfamily/Winged helix DNA-binding domain"/>
    <property type="match status" value="1"/>
</dbReference>
<dbReference type="AlphaFoldDB" id="A0A266NFS2"/>
<dbReference type="Gene3D" id="3.40.190.290">
    <property type="match status" value="1"/>
</dbReference>
<dbReference type="InterPro" id="IPR005119">
    <property type="entry name" value="LysR_subst-bd"/>
</dbReference>
<dbReference type="GO" id="GO:0000976">
    <property type="term" value="F:transcription cis-regulatory region binding"/>
    <property type="evidence" value="ECO:0007669"/>
    <property type="project" value="TreeGrafter"/>
</dbReference>
<name>A0A266NFS2_9PSED</name>
<evidence type="ECO:0000313" key="6">
    <source>
        <dbReference type="EMBL" id="OZY61348.1"/>
    </source>
</evidence>
<dbReference type="Proteomes" id="UP000215788">
    <property type="component" value="Unassembled WGS sequence"/>
</dbReference>
<dbReference type="FunFam" id="1.10.10.10:FF:000001">
    <property type="entry name" value="LysR family transcriptional regulator"/>
    <property type="match status" value="1"/>
</dbReference>
<dbReference type="OrthoDB" id="9786526at2"/>
<evidence type="ECO:0000256" key="1">
    <source>
        <dbReference type="ARBA" id="ARBA00009437"/>
    </source>
</evidence>
<keyword evidence="4" id="KW-0804">Transcription</keyword>
<evidence type="ECO:0000256" key="2">
    <source>
        <dbReference type="ARBA" id="ARBA00023015"/>
    </source>
</evidence>
<dbReference type="GO" id="GO:0003700">
    <property type="term" value="F:DNA-binding transcription factor activity"/>
    <property type="evidence" value="ECO:0007669"/>
    <property type="project" value="InterPro"/>
</dbReference>
<reference evidence="6 7" key="1">
    <citation type="submission" date="2017-08" db="EMBL/GenBank/DDBJ databases">
        <title>Genomic and metabolic characterisation of spoilage-associated Pseudomonas species.</title>
        <authorList>
            <person name="Stanborough T."/>
            <person name="Fegan N."/>
            <person name="Powell S.M."/>
            <person name="Singh T."/>
            <person name="Tamplin M.L."/>
            <person name="Chandry P.S."/>
        </authorList>
    </citation>
    <scope>NUCLEOTIDE SEQUENCE [LARGE SCALE GENOMIC DNA]</scope>
    <source>
        <strain evidence="6 7">L1802</strain>
    </source>
</reference>
<dbReference type="PROSITE" id="PS50931">
    <property type="entry name" value="HTH_LYSR"/>
    <property type="match status" value="1"/>
</dbReference>
<dbReference type="PANTHER" id="PTHR30126">
    <property type="entry name" value="HTH-TYPE TRANSCRIPTIONAL REGULATOR"/>
    <property type="match status" value="1"/>
</dbReference>
<evidence type="ECO:0000256" key="4">
    <source>
        <dbReference type="ARBA" id="ARBA00023163"/>
    </source>
</evidence>
<dbReference type="RefSeq" id="WP_094991690.1">
    <property type="nucleotide sequence ID" value="NZ_NQKI01000001.1"/>
</dbReference>
<dbReference type="InterPro" id="IPR017724">
    <property type="entry name" value="Tscrpt_reg_LysR"/>
</dbReference>
<dbReference type="PANTHER" id="PTHR30126:SF94">
    <property type="entry name" value="LYSR FAMILY TRANSCRIPTIONAL REGULATOR"/>
    <property type="match status" value="1"/>
</dbReference>
<dbReference type="SUPFAM" id="SSF53850">
    <property type="entry name" value="Periplasmic binding protein-like II"/>
    <property type="match status" value="1"/>
</dbReference>
<dbReference type="InterPro" id="IPR036390">
    <property type="entry name" value="WH_DNA-bd_sf"/>
</dbReference>
<organism evidence="6 7">
    <name type="scientific">Pseudomonas lundensis</name>
    <dbReference type="NCBI Taxonomy" id="86185"/>
    <lineage>
        <taxon>Bacteria</taxon>
        <taxon>Pseudomonadati</taxon>
        <taxon>Pseudomonadota</taxon>
        <taxon>Gammaproteobacteria</taxon>
        <taxon>Pseudomonadales</taxon>
        <taxon>Pseudomonadaceae</taxon>
        <taxon>Pseudomonas</taxon>
    </lineage>
</organism>
<feature type="domain" description="HTH lysR-type" evidence="5">
    <location>
        <begin position="1"/>
        <end position="58"/>
    </location>
</feature>
<dbReference type="CDD" id="cd05466">
    <property type="entry name" value="PBP2_LTTR_substrate"/>
    <property type="match status" value="1"/>
</dbReference>
<proteinExistence type="inferred from homology"/>
<comment type="caution">
    <text evidence="6">The sequence shown here is derived from an EMBL/GenBank/DDBJ whole genome shotgun (WGS) entry which is preliminary data.</text>
</comment>
<dbReference type="Pfam" id="PF03466">
    <property type="entry name" value="LysR_substrate"/>
    <property type="match status" value="1"/>
</dbReference>
<dbReference type="Pfam" id="PF00126">
    <property type="entry name" value="HTH_1"/>
    <property type="match status" value="1"/>
</dbReference>
<keyword evidence="3" id="KW-0238">DNA-binding</keyword>
<evidence type="ECO:0000259" key="5">
    <source>
        <dbReference type="PROSITE" id="PS50931"/>
    </source>
</evidence>
<protein>
    <submittedName>
        <fullName evidence="6">LysR family transcriptional regulator</fullName>
    </submittedName>
</protein>
<comment type="similarity">
    <text evidence="1">Belongs to the LysR transcriptional regulatory family.</text>
</comment>
<dbReference type="EMBL" id="NQKI01000001">
    <property type="protein sequence ID" value="OZY61348.1"/>
    <property type="molecule type" value="Genomic_DNA"/>
</dbReference>
<keyword evidence="2" id="KW-0805">Transcription regulation</keyword>
<gene>
    <name evidence="6" type="ORF">CJF39_00655</name>
</gene>
<evidence type="ECO:0000313" key="7">
    <source>
        <dbReference type="Proteomes" id="UP000215788"/>
    </source>
</evidence>
<dbReference type="InterPro" id="IPR036388">
    <property type="entry name" value="WH-like_DNA-bd_sf"/>
</dbReference>
<dbReference type="SUPFAM" id="SSF46785">
    <property type="entry name" value="Winged helix' DNA-binding domain"/>
    <property type="match status" value="1"/>
</dbReference>
<dbReference type="InterPro" id="IPR000847">
    <property type="entry name" value="LysR_HTH_N"/>
</dbReference>
<dbReference type="NCBIfam" id="TIGR03339">
    <property type="entry name" value="phn_lysR"/>
    <property type="match status" value="1"/>
</dbReference>